<dbReference type="InterPro" id="IPR001647">
    <property type="entry name" value="HTH_TetR"/>
</dbReference>
<feature type="domain" description="HTH tetR-type" evidence="4">
    <location>
        <begin position="28"/>
        <end position="88"/>
    </location>
</feature>
<evidence type="ECO:0000259" key="4">
    <source>
        <dbReference type="PROSITE" id="PS50977"/>
    </source>
</evidence>
<dbReference type="eggNOG" id="COG1309">
    <property type="taxonomic scope" value="Bacteria"/>
</dbReference>
<dbReference type="PANTHER" id="PTHR30055">
    <property type="entry name" value="HTH-TYPE TRANSCRIPTIONAL REGULATOR RUTR"/>
    <property type="match status" value="1"/>
</dbReference>
<dbReference type="OrthoDB" id="4823039at2"/>
<dbReference type="Pfam" id="PF00440">
    <property type="entry name" value="TetR_N"/>
    <property type="match status" value="1"/>
</dbReference>
<feature type="DNA-binding region" description="H-T-H motif" evidence="2">
    <location>
        <begin position="51"/>
        <end position="70"/>
    </location>
</feature>
<dbReference type="PROSITE" id="PS50977">
    <property type="entry name" value="HTH_TETR_2"/>
    <property type="match status" value="1"/>
</dbReference>
<evidence type="ECO:0000313" key="5">
    <source>
        <dbReference type="EMBL" id="CDZ91780.1"/>
    </source>
</evidence>
<evidence type="ECO:0000256" key="1">
    <source>
        <dbReference type="ARBA" id="ARBA00023125"/>
    </source>
</evidence>
<name>A0A098BU87_9NOCA</name>
<dbReference type="GO" id="GO:0000976">
    <property type="term" value="F:transcription cis-regulatory region binding"/>
    <property type="evidence" value="ECO:0007669"/>
    <property type="project" value="TreeGrafter"/>
</dbReference>
<sequence>MATVEYDSTAGGSGTRRYRSSLRRMQAAQTRRVVLEAATRLFAERGWVGTGMREVARTAGVSVETVYATFGSKADLLKSALDVAVVGDDAPVPLAARPAYTEIGSGRTTGERIEITARMIALINARLHRLAAALRQGATVDPALAAVVADLERQRRLSIADVAGVILGRHPDPGQVDELWVQAGDQVYALFIEGCGWSRVRYEAWLIDRIEEILDRPG</sequence>
<keyword evidence="1 2" id="KW-0238">DNA-binding</keyword>
<reference evidence="5 6" key="1">
    <citation type="journal article" date="2014" name="Genome Announc.">
        <title>Draft Genome Sequence of Propane- and Butane-Oxidizing Actinobacterium Rhodococcus ruber IEGM 231.</title>
        <authorList>
            <person name="Ivshina I.B."/>
            <person name="Kuyukina M.S."/>
            <person name="Krivoruchko A.V."/>
            <person name="Barbe V."/>
            <person name="Fischer C."/>
        </authorList>
    </citation>
    <scope>NUCLEOTIDE SEQUENCE [LARGE SCALE GENOMIC DNA]</scope>
</reference>
<dbReference type="PRINTS" id="PR00455">
    <property type="entry name" value="HTHTETR"/>
</dbReference>
<dbReference type="RefSeq" id="WP_040274993.1">
    <property type="nucleotide sequence ID" value="NZ_JAJNCM010000016.1"/>
</dbReference>
<dbReference type="SUPFAM" id="SSF46689">
    <property type="entry name" value="Homeodomain-like"/>
    <property type="match status" value="1"/>
</dbReference>
<dbReference type="Proteomes" id="UP000042997">
    <property type="component" value="Unassembled WGS sequence"/>
</dbReference>
<feature type="region of interest" description="Disordered" evidence="3">
    <location>
        <begin position="1"/>
        <end position="22"/>
    </location>
</feature>
<dbReference type="InterPro" id="IPR009057">
    <property type="entry name" value="Homeodomain-like_sf"/>
</dbReference>
<dbReference type="EMBL" id="CCSD01000102">
    <property type="protein sequence ID" value="CDZ91780.1"/>
    <property type="molecule type" value="Genomic_DNA"/>
</dbReference>
<proteinExistence type="predicted"/>
<dbReference type="AlphaFoldDB" id="A0A098BU87"/>
<gene>
    <name evidence="5" type="ORF">RHRU231_870034</name>
</gene>
<dbReference type="GO" id="GO:0003700">
    <property type="term" value="F:DNA-binding transcription factor activity"/>
    <property type="evidence" value="ECO:0007669"/>
    <property type="project" value="TreeGrafter"/>
</dbReference>
<evidence type="ECO:0000256" key="2">
    <source>
        <dbReference type="PROSITE-ProRule" id="PRU00335"/>
    </source>
</evidence>
<evidence type="ECO:0000313" key="6">
    <source>
        <dbReference type="Proteomes" id="UP000042997"/>
    </source>
</evidence>
<accession>A0A098BU87</accession>
<evidence type="ECO:0000256" key="3">
    <source>
        <dbReference type="SAM" id="MobiDB-lite"/>
    </source>
</evidence>
<protein>
    <submittedName>
        <fullName evidence="5">TetR family transcriptional regulator</fullName>
    </submittedName>
</protein>
<organism evidence="5 6">
    <name type="scientific">Rhodococcus ruber</name>
    <dbReference type="NCBI Taxonomy" id="1830"/>
    <lineage>
        <taxon>Bacteria</taxon>
        <taxon>Bacillati</taxon>
        <taxon>Actinomycetota</taxon>
        <taxon>Actinomycetes</taxon>
        <taxon>Mycobacteriales</taxon>
        <taxon>Nocardiaceae</taxon>
        <taxon>Rhodococcus</taxon>
    </lineage>
</organism>
<dbReference type="PANTHER" id="PTHR30055:SF226">
    <property type="entry name" value="HTH-TYPE TRANSCRIPTIONAL REGULATOR PKSA"/>
    <property type="match status" value="1"/>
</dbReference>
<dbReference type="InterPro" id="IPR050109">
    <property type="entry name" value="HTH-type_TetR-like_transc_reg"/>
</dbReference>
<dbReference type="Gene3D" id="1.10.357.10">
    <property type="entry name" value="Tetracycline Repressor, domain 2"/>
    <property type="match status" value="1"/>
</dbReference>